<proteinExistence type="inferred from homology"/>
<dbReference type="PANTHER" id="PTHR21324">
    <property type="entry name" value="FASTING-INDUCIBLE INTEGRAL MEMBRANE PROTEIN TM6P1-RELATED"/>
    <property type="match status" value="1"/>
</dbReference>
<evidence type="ECO:0000256" key="3">
    <source>
        <dbReference type="ARBA" id="ARBA00022692"/>
    </source>
</evidence>
<dbReference type="GO" id="GO:0012505">
    <property type="term" value="C:endomembrane system"/>
    <property type="evidence" value="ECO:0007669"/>
    <property type="project" value="UniProtKB-SubCell"/>
</dbReference>
<comment type="similarity">
    <text evidence="2">Belongs to the DRAM/TMEM150 family.</text>
</comment>
<reference evidence="8" key="1">
    <citation type="submission" date="2024-06" db="EMBL/GenBank/DDBJ databases">
        <authorList>
            <person name="Liu X."/>
            <person name="Lenzi L."/>
            <person name="Haldenby T S."/>
            <person name="Uol C."/>
        </authorList>
    </citation>
    <scope>NUCLEOTIDE SEQUENCE</scope>
</reference>
<dbReference type="AlphaFoldDB" id="A0AAV2TXX2"/>
<sequence>MTEFCFPTRCIQWLQTNLQRKIQSFEILDFLLHLGLLTPHLSNYSCEAEKKMRIEFPNCSCTLAMSPLVCIFSALITLFLTNLNASPPLHHFPRTFSSLGTRIPEKFYFVPGLFITAVIALINYSLWFAVLKDAAGYLPAHSSPSVSVQRFSEITAYISCVTLSLIASFQADRMPELHNTLKFVFLLTFVLHMLLNLSGRWAELGSRPKVFIIELILTVWIWCTFISVVSLYFVSRNSIFYHPPNSNPTETAYLKTVQLFESLFASAVLLQMLVMITDMKNYRLRPWKINGCLVFEAIQLIRSILRLKISQMEHDLAVNGTKSPASSAQIILTKLTIHVDRPNSCPPPLLGKISSLTYSGSTRGGI</sequence>
<evidence type="ECO:0000313" key="9">
    <source>
        <dbReference type="Proteomes" id="UP001497525"/>
    </source>
</evidence>
<evidence type="ECO:0000256" key="5">
    <source>
        <dbReference type="ARBA" id="ARBA00023136"/>
    </source>
</evidence>
<keyword evidence="4 6" id="KW-1133">Transmembrane helix</keyword>
<evidence type="ECO:0000256" key="4">
    <source>
        <dbReference type="ARBA" id="ARBA00022989"/>
    </source>
</evidence>
<evidence type="ECO:0000313" key="8">
    <source>
        <dbReference type="EMBL" id="CAL5141702.1"/>
    </source>
</evidence>
<organism evidence="8 9">
    <name type="scientific">Calicophoron daubneyi</name>
    <name type="common">Rumen fluke</name>
    <name type="synonym">Paramphistomum daubneyi</name>
    <dbReference type="NCBI Taxonomy" id="300641"/>
    <lineage>
        <taxon>Eukaryota</taxon>
        <taxon>Metazoa</taxon>
        <taxon>Spiralia</taxon>
        <taxon>Lophotrochozoa</taxon>
        <taxon>Platyhelminthes</taxon>
        <taxon>Trematoda</taxon>
        <taxon>Digenea</taxon>
        <taxon>Plagiorchiida</taxon>
        <taxon>Pronocephalata</taxon>
        <taxon>Paramphistomoidea</taxon>
        <taxon>Paramphistomidae</taxon>
        <taxon>Calicophoron</taxon>
    </lineage>
</organism>
<name>A0AAV2TXX2_CALDB</name>
<accession>A0AAV2TXX2</accession>
<keyword evidence="3 6" id="KW-0812">Transmembrane</keyword>
<comment type="caution">
    <text evidence="8">The sequence shown here is derived from an EMBL/GenBank/DDBJ whole genome shotgun (WGS) entry which is preliminary data.</text>
</comment>
<feature type="domain" description="CWH43-like N-terminal" evidence="7">
    <location>
        <begin position="67"/>
        <end position="281"/>
    </location>
</feature>
<feature type="transmembrane region" description="Helical" evidence="6">
    <location>
        <begin position="107"/>
        <end position="130"/>
    </location>
</feature>
<dbReference type="InterPro" id="IPR019402">
    <property type="entry name" value="CWH43_N"/>
</dbReference>
<evidence type="ECO:0000256" key="6">
    <source>
        <dbReference type="SAM" id="Phobius"/>
    </source>
</evidence>
<dbReference type="Pfam" id="PF10277">
    <property type="entry name" value="Frag1"/>
    <property type="match status" value="1"/>
</dbReference>
<feature type="transmembrane region" description="Helical" evidence="6">
    <location>
        <begin position="60"/>
        <end position="80"/>
    </location>
</feature>
<dbReference type="PANTHER" id="PTHR21324:SF2">
    <property type="entry name" value="EG:22E5.9 PROTEIN"/>
    <property type="match status" value="1"/>
</dbReference>
<dbReference type="InterPro" id="IPR050911">
    <property type="entry name" value="DRAM/TMEM150_Autophagy_Mod"/>
</dbReference>
<gene>
    <name evidence="8" type="ORF">CDAUBV1_LOCUS17027</name>
</gene>
<evidence type="ECO:0000256" key="1">
    <source>
        <dbReference type="ARBA" id="ARBA00004127"/>
    </source>
</evidence>
<evidence type="ECO:0000256" key="2">
    <source>
        <dbReference type="ARBA" id="ARBA00006565"/>
    </source>
</evidence>
<dbReference type="Proteomes" id="UP001497525">
    <property type="component" value="Unassembled WGS sequence"/>
</dbReference>
<keyword evidence="5 6" id="KW-0472">Membrane</keyword>
<evidence type="ECO:0000259" key="7">
    <source>
        <dbReference type="Pfam" id="PF10277"/>
    </source>
</evidence>
<feature type="transmembrane region" description="Helical" evidence="6">
    <location>
        <begin position="210"/>
        <end position="233"/>
    </location>
</feature>
<protein>
    <recommendedName>
        <fullName evidence="7">CWH43-like N-terminal domain-containing protein</fullName>
    </recommendedName>
</protein>
<feature type="transmembrane region" description="Helical" evidence="6">
    <location>
        <begin position="181"/>
        <end position="198"/>
    </location>
</feature>
<comment type="subcellular location">
    <subcellularLocation>
        <location evidence="1">Endomembrane system</location>
        <topology evidence="1">Multi-pass membrane protein</topology>
    </subcellularLocation>
</comment>
<dbReference type="EMBL" id="CAXLJL010000933">
    <property type="protein sequence ID" value="CAL5141702.1"/>
    <property type="molecule type" value="Genomic_DNA"/>
</dbReference>